<organism evidence="5 6">
    <name type="scientific">Paraburkholderia caballeronis</name>
    <dbReference type="NCBI Taxonomy" id="416943"/>
    <lineage>
        <taxon>Bacteria</taxon>
        <taxon>Pseudomonadati</taxon>
        <taxon>Pseudomonadota</taxon>
        <taxon>Betaproteobacteria</taxon>
        <taxon>Burkholderiales</taxon>
        <taxon>Burkholderiaceae</taxon>
        <taxon>Paraburkholderia</taxon>
    </lineage>
</organism>
<dbReference type="Pfam" id="PF04865">
    <property type="entry name" value="Baseplate_J"/>
    <property type="match status" value="1"/>
</dbReference>
<reference evidence="6" key="1">
    <citation type="submission" date="2016-10" db="EMBL/GenBank/DDBJ databases">
        <authorList>
            <person name="Varghese N."/>
            <person name="Submissions S."/>
        </authorList>
    </citation>
    <scope>NUCLEOTIDE SEQUENCE [LARGE SCALE GENOMIC DNA]</scope>
    <source>
        <strain evidence="6">LMG 26416</strain>
    </source>
</reference>
<keyword evidence="6" id="KW-1185">Reference proteome</keyword>
<dbReference type="InterPro" id="IPR058531">
    <property type="entry name" value="Baseplate_J_M"/>
</dbReference>
<feature type="domain" description="Baseplate protein J-like barrel" evidence="2">
    <location>
        <begin position="91"/>
        <end position="168"/>
    </location>
</feature>
<proteinExistence type="inferred from homology"/>
<sequence>MPYARPTLTDLRKQIWSDITNASGTVFSYLQKAVLRIVSSALAALAFGMYGYLDWIAKQAVPFTAEDEFLAGWGALKGTYLKAATPAIVQAQFTGTPGTPVDAGTAISRSDGMAYVTTENATVAESGTVTVVMQATTAGTAGNCDVGTAMTLDIAIPGVQSTGAVTAMVTEGADVETQDAFRARVMQAFQDPAHGGDKDDYITWATAVAGVTRAWCVPSGFGVGTVVVYFMMDNVESAHAGFPQGTDGVSQFDRGPGGIPRGTVATGDQLTVADAMIDEQPVTALVYLCAPIQNQIGFTIAGLSSASSATQQAVKDAISDVFFREGEPAGTIDLSDIAAAINSVPGTGGYLLTQITSTVDGVTTTYPANTNITNGTGQLPVLGVCNFS</sequence>
<evidence type="ECO:0000256" key="1">
    <source>
        <dbReference type="ARBA" id="ARBA00038087"/>
    </source>
</evidence>
<evidence type="ECO:0000259" key="4">
    <source>
        <dbReference type="Pfam" id="PF26079"/>
    </source>
</evidence>
<evidence type="ECO:0000259" key="3">
    <source>
        <dbReference type="Pfam" id="PF26078"/>
    </source>
</evidence>
<dbReference type="InterPro" id="IPR006949">
    <property type="entry name" value="Barrel_Baseplate_J-like"/>
</dbReference>
<accession>A0A1H7TZC7</accession>
<dbReference type="Pfam" id="PF26078">
    <property type="entry name" value="Baseplate_J_M"/>
    <property type="match status" value="1"/>
</dbReference>
<dbReference type="InterPro" id="IPR058530">
    <property type="entry name" value="Baseplate_J-like_C"/>
</dbReference>
<evidence type="ECO:0000313" key="6">
    <source>
        <dbReference type="Proteomes" id="UP000199120"/>
    </source>
</evidence>
<evidence type="ECO:0000313" key="5">
    <source>
        <dbReference type="EMBL" id="SEL90033.1"/>
    </source>
</evidence>
<protein>
    <submittedName>
        <fullName evidence="5">Uncharacterized phage protein gp47/JayE</fullName>
    </submittedName>
</protein>
<comment type="similarity">
    <text evidence="1">Belongs to the Mu gp47/PBSX XkdT family.</text>
</comment>
<dbReference type="InterPro" id="IPR052399">
    <property type="entry name" value="Phage_Baseplate_Assmbl_Protein"/>
</dbReference>
<dbReference type="PANTHER" id="PTHR37829">
    <property type="entry name" value="PHAGE-LIKE ELEMENT PBSX PROTEIN XKDT"/>
    <property type="match status" value="1"/>
</dbReference>
<dbReference type="Proteomes" id="UP000199120">
    <property type="component" value="Unassembled WGS sequence"/>
</dbReference>
<dbReference type="RefSeq" id="WP_090545090.1">
    <property type="nucleotide sequence ID" value="NZ_FNSR01000001.1"/>
</dbReference>
<dbReference type="PANTHER" id="PTHR37829:SF3">
    <property type="entry name" value="PROTEIN JAYE-RELATED"/>
    <property type="match status" value="1"/>
</dbReference>
<feature type="domain" description="Baseplate J-like central" evidence="3">
    <location>
        <begin position="193"/>
        <end position="290"/>
    </location>
</feature>
<evidence type="ECO:0000259" key="2">
    <source>
        <dbReference type="Pfam" id="PF04865"/>
    </source>
</evidence>
<dbReference type="STRING" id="416943.SAMN05445871_2406"/>
<dbReference type="Pfam" id="PF26079">
    <property type="entry name" value="Baseplate_J_C"/>
    <property type="match status" value="1"/>
</dbReference>
<name>A0A1H7TZC7_9BURK</name>
<dbReference type="OrthoDB" id="7565172at2"/>
<gene>
    <name evidence="5" type="ORF">SAMN05192542_11744</name>
</gene>
<dbReference type="AlphaFoldDB" id="A0A1H7TZC7"/>
<feature type="domain" description="Baseplate J-like C-terminal" evidence="4">
    <location>
        <begin position="303"/>
        <end position="359"/>
    </location>
</feature>
<dbReference type="EMBL" id="FOAJ01000017">
    <property type="protein sequence ID" value="SEL90033.1"/>
    <property type="molecule type" value="Genomic_DNA"/>
</dbReference>